<dbReference type="InterPro" id="IPR051346">
    <property type="entry name" value="OTU_Deubiquitinase"/>
</dbReference>
<evidence type="ECO:0000259" key="7">
    <source>
        <dbReference type="Pfam" id="PF12340"/>
    </source>
</evidence>
<evidence type="ECO:0000313" key="9">
    <source>
        <dbReference type="Proteomes" id="UP001150879"/>
    </source>
</evidence>
<keyword evidence="3" id="KW-0645">Protease</keyword>
<evidence type="ECO:0000256" key="1">
    <source>
        <dbReference type="ARBA" id="ARBA00000707"/>
    </source>
</evidence>
<dbReference type="PANTHER" id="PTHR13367">
    <property type="entry name" value="UBIQUITIN THIOESTERASE"/>
    <property type="match status" value="1"/>
</dbReference>
<sequence length="247" mass="27956">MGEGKSSVIVPIVAAAIANESCLVRILVSKLGGLLGRRVYHMPVSRSLKLEQKDADEIEKMCRECMAQGGVLLIQPEHILSLKLMCLECVSVGKHAVGRSLLRTLQFFREYSRDVVDESDENFDVKFELIYTLETQTPVEFSPYRWFLIQEVLGVLREYVYSVMEEYPLSIEVDKQQSGGVPRIRLLRQDAKEVLFEGVATHICEKGIGSLPISRQPKEVRDAVLKYVLNQNLTPDRIAAVERNQGF</sequence>
<dbReference type="Pfam" id="PF12340">
    <property type="entry name" value="DUF3638"/>
    <property type="match status" value="1"/>
</dbReference>
<keyword evidence="6" id="KW-0788">Thiol protease</keyword>
<dbReference type="PANTHER" id="PTHR13367:SF34">
    <property type="match status" value="1"/>
</dbReference>
<reference evidence="8" key="2">
    <citation type="journal article" date="2023" name="IMA Fungus">
        <title>Comparative genomic study of the Penicillium genus elucidates a diverse pangenome and 15 lateral gene transfer events.</title>
        <authorList>
            <person name="Petersen C."/>
            <person name="Sorensen T."/>
            <person name="Nielsen M.R."/>
            <person name="Sondergaard T.E."/>
            <person name="Sorensen J.L."/>
            <person name="Fitzpatrick D.A."/>
            <person name="Frisvad J.C."/>
            <person name="Nielsen K.L."/>
        </authorList>
    </citation>
    <scope>NUCLEOTIDE SEQUENCE</scope>
    <source>
        <strain evidence="8">IBT 16849</strain>
    </source>
</reference>
<dbReference type="EMBL" id="JAPQKP010000006">
    <property type="protein sequence ID" value="KAJ5185734.1"/>
    <property type="molecule type" value="Genomic_DNA"/>
</dbReference>
<protein>
    <recommendedName>
        <fullName evidence="2">ubiquitinyl hydrolase 1</fullName>
        <ecNumber evidence="2">3.4.19.12</ecNumber>
    </recommendedName>
</protein>
<dbReference type="AlphaFoldDB" id="A0A9W9IXB0"/>
<feature type="domain" description="DUF3638" evidence="7">
    <location>
        <begin position="1"/>
        <end position="162"/>
    </location>
</feature>
<dbReference type="GO" id="GO:0004843">
    <property type="term" value="F:cysteine-type deubiquitinase activity"/>
    <property type="evidence" value="ECO:0007669"/>
    <property type="project" value="UniProtKB-EC"/>
</dbReference>
<reference evidence="8" key="1">
    <citation type="submission" date="2022-11" db="EMBL/GenBank/DDBJ databases">
        <authorList>
            <person name="Petersen C."/>
        </authorList>
    </citation>
    <scope>NUCLEOTIDE SEQUENCE</scope>
    <source>
        <strain evidence="8">IBT 16849</strain>
    </source>
</reference>
<dbReference type="InterPro" id="IPR022099">
    <property type="entry name" value="DUF3638"/>
</dbReference>
<evidence type="ECO:0000256" key="4">
    <source>
        <dbReference type="ARBA" id="ARBA00022786"/>
    </source>
</evidence>
<evidence type="ECO:0000256" key="6">
    <source>
        <dbReference type="ARBA" id="ARBA00022807"/>
    </source>
</evidence>
<evidence type="ECO:0000256" key="2">
    <source>
        <dbReference type="ARBA" id="ARBA00012759"/>
    </source>
</evidence>
<comment type="catalytic activity">
    <reaction evidence="1">
        <text>Thiol-dependent hydrolysis of ester, thioester, amide, peptide and isopeptide bonds formed by the C-terminal Gly of ubiquitin (a 76-residue protein attached to proteins as an intracellular targeting signal).</text>
        <dbReference type="EC" id="3.4.19.12"/>
    </reaction>
</comment>
<evidence type="ECO:0000256" key="3">
    <source>
        <dbReference type="ARBA" id="ARBA00022670"/>
    </source>
</evidence>
<dbReference type="Proteomes" id="UP001150879">
    <property type="component" value="Unassembled WGS sequence"/>
</dbReference>
<keyword evidence="9" id="KW-1185">Reference proteome</keyword>
<proteinExistence type="predicted"/>
<organism evidence="8 9">
    <name type="scientific">Penicillium cf. griseofulvum</name>
    <dbReference type="NCBI Taxonomy" id="2972120"/>
    <lineage>
        <taxon>Eukaryota</taxon>
        <taxon>Fungi</taxon>
        <taxon>Dikarya</taxon>
        <taxon>Ascomycota</taxon>
        <taxon>Pezizomycotina</taxon>
        <taxon>Eurotiomycetes</taxon>
        <taxon>Eurotiomycetidae</taxon>
        <taxon>Eurotiales</taxon>
        <taxon>Aspergillaceae</taxon>
        <taxon>Penicillium</taxon>
    </lineage>
</organism>
<keyword evidence="5" id="KW-0378">Hydrolase</keyword>
<keyword evidence="4" id="KW-0833">Ubl conjugation pathway</keyword>
<dbReference type="EC" id="3.4.19.12" evidence="2"/>
<accession>A0A9W9IXB0</accession>
<comment type="caution">
    <text evidence="8">The sequence shown here is derived from an EMBL/GenBank/DDBJ whole genome shotgun (WGS) entry which is preliminary data.</text>
</comment>
<gene>
    <name evidence="8" type="ORF">N7472_010574</name>
</gene>
<evidence type="ECO:0000313" key="8">
    <source>
        <dbReference type="EMBL" id="KAJ5185734.1"/>
    </source>
</evidence>
<name>A0A9W9IXB0_9EURO</name>
<dbReference type="GO" id="GO:0006508">
    <property type="term" value="P:proteolysis"/>
    <property type="evidence" value="ECO:0007669"/>
    <property type="project" value="UniProtKB-KW"/>
</dbReference>
<evidence type="ECO:0000256" key="5">
    <source>
        <dbReference type="ARBA" id="ARBA00022801"/>
    </source>
</evidence>